<keyword evidence="17" id="KW-0675">Receptor</keyword>
<dbReference type="FunFam" id="1.10.510.10:FF:000018">
    <property type="entry name" value="Receptor protein serine/threonine kinase"/>
    <property type="match status" value="1"/>
</dbReference>
<evidence type="ECO:0000256" key="7">
    <source>
        <dbReference type="ARBA" id="ARBA00022679"/>
    </source>
</evidence>
<comment type="cofactor">
    <cofactor evidence="1">
        <name>Mn(2+)</name>
        <dbReference type="ChEBI" id="CHEBI:29035"/>
    </cofactor>
</comment>
<keyword evidence="7" id="KW-0808">Transferase</keyword>
<dbReference type="SUPFAM" id="SSF57302">
    <property type="entry name" value="Snake toxin-like"/>
    <property type="match status" value="1"/>
</dbReference>
<evidence type="ECO:0000256" key="20">
    <source>
        <dbReference type="SAM" id="Phobius"/>
    </source>
</evidence>
<evidence type="ECO:0000256" key="16">
    <source>
        <dbReference type="ARBA" id="ARBA00023136"/>
    </source>
</evidence>
<evidence type="ECO:0000256" key="19">
    <source>
        <dbReference type="SAM" id="MobiDB-lite"/>
    </source>
</evidence>
<evidence type="ECO:0000259" key="23">
    <source>
        <dbReference type="PROSITE" id="PS51256"/>
    </source>
</evidence>
<keyword evidence="25" id="KW-1185">Reference proteome</keyword>
<evidence type="ECO:0000259" key="22">
    <source>
        <dbReference type="PROSITE" id="PS50011"/>
    </source>
</evidence>
<dbReference type="PROSITE" id="PS00107">
    <property type="entry name" value="PROTEIN_KINASE_ATP"/>
    <property type="match status" value="1"/>
</dbReference>
<feature type="domain" description="GS" evidence="23">
    <location>
        <begin position="201"/>
        <end position="231"/>
    </location>
</feature>
<comment type="cofactor">
    <cofactor evidence="2">
        <name>Mg(2+)</name>
        <dbReference type="ChEBI" id="CHEBI:18420"/>
    </cofactor>
</comment>
<dbReference type="Proteomes" id="UP000186922">
    <property type="component" value="Unassembled WGS sequence"/>
</dbReference>
<feature type="transmembrane region" description="Helical" evidence="20">
    <location>
        <begin position="146"/>
        <end position="169"/>
    </location>
</feature>
<dbReference type="SMART" id="SM00467">
    <property type="entry name" value="GS"/>
    <property type="match status" value="1"/>
</dbReference>
<feature type="region of interest" description="Disordered" evidence="19">
    <location>
        <begin position="118"/>
        <end position="137"/>
    </location>
</feature>
<evidence type="ECO:0000256" key="9">
    <source>
        <dbReference type="ARBA" id="ARBA00022723"/>
    </source>
</evidence>
<comment type="caution">
    <text evidence="24">The sequence shown here is derived from an EMBL/GenBank/DDBJ whole genome shotgun (WGS) entry which is preliminary data.</text>
</comment>
<evidence type="ECO:0000256" key="10">
    <source>
        <dbReference type="ARBA" id="ARBA00022729"/>
    </source>
</evidence>
<dbReference type="InterPro" id="IPR003605">
    <property type="entry name" value="GS_dom"/>
</dbReference>
<keyword evidence="16 20" id="KW-0472">Membrane</keyword>
<evidence type="ECO:0000256" key="5">
    <source>
        <dbReference type="ARBA" id="ARBA00012401"/>
    </source>
</evidence>
<evidence type="ECO:0000256" key="15">
    <source>
        <dbReference type="ARBA" id="ARBA00022989"/>
    </source>
</evidence>
<dbReference type="EMBL" id="BDGG01000003">
    <property type="protein sequence ID" value="GAU96009.1"/>
    <property type="molecule type" value="Genomic_DNA"/>
</dbReference>
<dbReference type="STRING" id="947166.A0A1D1V2H0"/>
<dbReference type="PROSITE" id="PS51256">
    <property type="entry name" value="GS"/>
    <property type="match status" value="1"/>
</dbReference>
<evidence type="ECO:0000313" key="24">
    <source>
        <dbReference type="EMBL" id="GAU96009.1"/>
    </source>
</evidence>
<keyword evidence="14" id="KW-0460">Magnesium</keyword>
<dbReference type="InterPro" id="IPR008271">
    <property type="entry name" value="Ser/Thr_kinase_AS"/>
</dbReference>
<protein>
    <recommendedName>
        <fullName evidence="5">receptor protein serine/threonine kinase</fullName>
        <ecNumber evidence="5">2.7.11.30</ecNumber>
    </recommendedName>
</protein>
<dbReference type="SUPFAM" id="SSF56112">
    <property type="entry name" value="Protein kinase-like (PK-like)"/>
    <property type="match status" value="1"/>
</dbReference>
<dbReference type="Pfam" id="PF00069">
    <property type="entry name" value="Pkinase"/>
    <property type="match status" value="1"/>
</dbReference>
<feature type="binding site" evidence="18">
    <location>
        <position position="259"/>
    </location>
    <ligand>
        <name>ATP</name>
        <dbReference type="ChEBI" id="CHEBI:30616"/>
    </ligand>
</feature>
<dbReference type="AlphaFoldDB" id="A0A1D1V2H0"/>
<dbReference type="PROSITE" id="PS00108">
    <property type="entry name" value="PROTEIN_KINASE_ST"/>
    <property type="match status" value="1"/>
</dbReference>
<evidence type="ECO:0000256" key="1">
    <source>
        <dbReference type="ARBA" id="ARBA00001936"/>
    </source>
</evidence>
<dbReference type="InterPro" id="IPR045860">
    <property type="entry name" value="Snake_toxin-like_sf"/>
</dbReference>
<comment type="subcellular location">
    <subcellularLocation>
        <location evidence="3">Membrane</location>
        <topology evidence="3">Single-pass type I membrane protein</topology>
    </subcellularLocation>
</comment>
<dbReference type="Gene3D" id="2.10.60.10">
    <property type="entry name" value="CD59"/>
    <property type="match status" value="1"/>
</dbReference>
<dbReference type="GO" id="GO:0005524">
    <property type="term" value="F:ATP binding"/>
    <property type="evidence" value="ECO:0007669"/>
    <property type="project" value="UniProtKB-UniRule"/>
</dbReference>
<evidence type="ECO:0000256" key="3">
    <source>
        <dbReference type="ARBA" id="ARBA00004479"/>
    </source>
</evidence>
<reference evidence="24 25" key="1">
    <citation type="journal article" date="2016" name="Nat. Commun.">
        <title>Extremotolerant tardigrade genome and improved radiotolerance of human cultured cells by tardigrade-unique protein.</title>
        <authorList>
            <person name="Hashimoto T."/>
            <person name="Horikawa D.D."/>
            <person name="Saito Y."/>
            <person name="Kuwahara H."/>
            <person name="Kozuka-Hata H."/>
            <person name="Shin-I T."/>
            <person name="Minakuchi Y."/>
            <person name="Ohishi K."/>
            <person name="Motoyama A."/>
            <person name="Aizu T."/>
            <person name="Enomoto A."/>
            <person name="Kondo K."/>
            <person name="Tanaka S."/>
            <person name="Hara Y."/>
            <person name="Koshikawa S."/>
            <person name="Sagara H."/>
            <person name="Miura T."/>
            <person name="Yokobori S."/>
            <person name="Miyagawa K."/>
            <person name="Suzuki Y."/>
            <person name="Kubo T."/>
            <person name="Oyama M."/>
            <person name="Kohara Y."/>
            <person name="Fujiyama A."/>
            <person name="Arakawa K."/>
            <person name="Katayama T."/>
            <person name="Toyoda A."/>
            <person name="Kunieda T."/>
        </authorList>
    </citation>
    <scope>NUCLEOTIDE SEQUENCE [LARGE SCALE GENOMIC DNA]</scope>
    <source>
        <strain evidence="24 25">YOKOZUNA-1</strain>
    </source>
</reference>
<keyword evidence="8 20" id="KW-0812">Transmembrane</keyword>
<dbReference type="GO" id="GO:0004675">
    <property type="term" value="F:transmembrane receptor protein serine/threonine kinase activity"/>
    <property type="evidence" value="ECO:0007669"/>
    <property type="project" value="UniProtKB-EC"/>
</dbReference>
<evidence type="ECO:0000256" key="4">
    <source>
        <dbReference type="ARBA" id="ARBA00009605"/>
    </source>
</evidence>
<dbReference type="Gene3D" id="1.10.510.10">
    <property type="entry name" value="Transferase(Phosphotransferase) domain 1"/>
    <property type="match status" value="1"/>
</dbReference>
<evidence type="ECO:0000256" key="14">
    <source>
        <dbReference type="ARBA" id="ARBA00022842"/>
    </source>
</evidence>
<dbReference type="SMART" id="SM00220">
    <property type="entry name" value="S_TKc"/>
    <property type="match status" value="1"/>
</dbReference>
<name>A0A1D1V2H0_RAMVA</name>
<evidence type="ECO:0000256" key="12">
    <source>
        <dbReference type="ARBA" id="ARBA00022777"/>
    </source>
</evidence>
<dbReference type="InterPro" id="IPR011009">
    <property type="entry name" value="Kinase-like_dom_sf"/>
</dbReference>
<keyword evidence="12" id="KW-0418">Kinase</keyword>
<evidence type="ECO:0000256" key="8">
    <source>
        <dbReference type="ARBA" id="ARBA00022692"/>
    </source>
</evidence>
<keyword evidence="13 18" id="KW-0067">ATP-binding</keyword>
<comment type="similarity">
    <text evidence="4">Belongs to the protein kinase superfamily. TKL Ser/Thr protein kinase family. TGFB receptor subfamily.</text>
</comment>
<sequence>MGSSKMLLTAFFVFYGSGTAYGINCVCFPSELCNGNTTCITGGQCYSDLRLKKDGTVEREDYCISRERLAGSAGAAFWQMRCNNHKPKTQPYFTWYKRCCKTEMCNAADFSFPPETPVTTTTTVKPSAANNQSTFPGDGHRNPSNIYLIAGVASIGSLFLLGTVFWMILTNRRRRVKLQLAARKSESDRLLENPLRGSDQSALNAIANDQLAFSGSGSGLPLLSQRTVARQINLTMTVGKGRYGEVWLGYWHGEKVAVKIFDSRDDKSWMRETEIYNTTMLRHDNLLGFIAADNKDTGLLTQLWLITDYHEKGSLFDYLTQSTLDLPDLLRMTYSIANGLAHLHMEIVGTQGKPAIAHRDLKSKNILVKRNGQCVVADLGLAVRFDSHTGLVDIPVNDKVGTNRYLSPEVLDDTINIKNFESFKAADLYALGLVYWEMTRRCNVVAPAEDYQLPYFDLLPGDPSLEEVKAVVCDQHQRPTFPPHWQNHESLQLVSRIMRECWYDRPMARLTALRVKKSLGGLLEQHDVKL</sequence>
<evidence type="ECO:0000256" key="6">
    <source>
        <dbReference type="ARBA" id="ARBA00022527"/>
    </source>
</evidence>
<organism evidence="24 25">
    <name type="scientific">Ramazzottius varieornatus</name>
    <name type="common">Water bear</name>
    <name type="synonym">Tardigrade</name>
    <dbReference type="NCBI Taxonomy" id="947166"/>
    <lineage>
        <taxon>Eukaryota</taxon>
        <taxon>Metazoa</taxon>
        <taxon>Ecdysozoa</taxon>
        <taxon>Tardigrada</taxon>
        <taxon>Eutardigrada</taxon>
        <taxon>Parachela</taxon>
        <taxon>Hypsibioidea</taxon>
        <taxon>Ramazzottiidae</taxon>
        <taxon>Ramazzottius</taxon>
    </lineage>
</organism>
<dbReference type="InterPro" id="IPR000719">
    <property type="entry name" value="Prot_kinase_dom"/>
</dbReference>
<dbReference type="Gene3D" id="3.30.200.20">
    <property type="entry name" value="Phosphorylase Kinase, domain 1"/>
    <property type="match status" value="1"/>
</dbReference>
<keyword evidence="6" id="KW-0723">Serine/threonine-protein kinase</keyword>
<dbReference type="GO" id="GO:0071363">
    <property type="term" value="P:cellular response to growth factor stimulus"/>
    <property type="evidence" value="ECO:0007669"/>
    <property type="project" value="TreeGrafter"/>
</dbReference>
<dbReference type="InterPro" id="IPR000333">
    <property type="entry name" value="TGFB_receptor"/>
</dbReference>
<dbReference type="InterPro" id="IPR017441">
    <property type="entry name" value="Protein_kinase_ATP_BS"/>
</dbReference>
<evidence type="ECO:0000256" key="2">
    <source>
        <dbReference type="ARBA" id="ARBA00001946"/>
    </source>
</evidence>
<evidence type="ECO:0000256" key="17">
    <source>
        <dbReference type="ARBA" id="ARBA00023170"/>
    </source>
</evidence>
<evidence type="ECO:0000256" key="18">
    <source>
        <dbReference type="PROSITE-ProRule" id="PRU10141"/>
    </source>
</evidence>
<dbReference type="OrthoDB" id="69842at2759"/>
<dbReference type="PANTHER" id="PTHR23255">
    <property type="entry name" value="TRANSFORMING GROWTH FACTOR-BETA RECEPTOR TYPE I AND II"/>
    <property type="match status" value="1"/>
</dbReference>
<dbReference type="Pfam" id="PF08515">
    <property type="entry name" value="TGF_beta_GS"/>
    <property type="match status" value="1"/>
</dbReference>
<feature type="chain" id="PRO_5008897944" description="receptor protein serine/threonine kinase" evidence="21">
    <location>
        <begin position="23"/>
        <end position="530"/>
    </location>
</feature>
<keyword evidence="11 18" id="KW-0547">Nucleotide-binding</keyword>
<keyword evidence="9" id="KW-0479">Metal-binding</keyword>
<dbReference type="CDD" id="cd23598">
    <property type="entry name" value="TFP_LU_ECD_Babo"/>
    <property type="match status" value="1"/>
</dbReference>
<keyword evidence="15 20" id="KW-1133">Transmembrane helix</keyword>
<gene>
    <name evidence="24" type="primary">RvY_07517-1</name>
    <name evidence="24" type="synonym">RvY_07517.1</name>
    <name evidence="24" type="ORF">RvY_07517</name>
</gene>
<evidence type="ECO:0000256" key="21">
    <source>
        <dbReference type="SAM" id="SignalP"/>
    </source>
</evidence>
<dbReference type="GO" id="GO:0043235">
    <property type="term" value="C:receptor complex"/>
    <property type="evidence" value="ECO:0007669"/>
    <property type="project" value="TreeGrafter"/>
</dbReference>
<dbReference type="PANTHER" id="PTHR23255:SF71">
    <property type="entry name" value="RECEPTOR PROTEIN SERINE_THREONINE KINASE"/>
    <property type="match status" value="1"/>
</dbReference>
<dbReference type="PROSITE" id="PS50011">
    <property type="entry name" value="PROTEIN_KINASE_DOM"/>
    <property type="match status" value="1"/>
</dbReference>
<dbReference type="EC" id="2.7.11.30" evidence="5"/>
<evidence type="ECO:0000256" key="11">
    <source>
        <dbReference type="ARBA" id="ARBA00022741"/>
    </source>
</evidence>
<feature type="domain" description="Protein kinase" evidence="22">
    <location>
        <begin position="232"/>
        <end position="529"/>
    </location>
</feature>
<evidence type="ECO:0000313" key="25">
    <source>
        <dbReference type="Proteomes" id="UP000186922"/>
    </source>
</evidence>
<dbReference type="GO" id="GO:0005886">
    <property type="term" value="C:plasma membrane"/>
    <property type="evidence" value="ECO:0007669"/>
    <property type="project" value="TreeGrafter"/>
</dbReference>
<keyword evidence="10 21" id="KW-0732">Signal</keyword>
<feature type="signal peptide" evidence="21">
    <location>
        <begin position="1"/>
        <end position="22"/>
    </location>
</feature>
<dbReference type="GO" id="GO:0046872">
    <property type="term" value="F:metal ion binding"/>
    <property type="evidence" value="ECO:0007669"/>
    <property type="project" value="UniProtKB-KW"/>
</dbReference>
<evidence type="ECO:0000256" key="13">
    <source>
        <dbReference type="ARBA" id="ARBA00022840"/>
    </source>
</evidence>
<accession>A0A1D1V2H0</accession>
<proteinExistence type="inferred from homology"/>